<dbReference type="SUPFAM" id="SSF50475">
    <property type="entry name" value="FMN-binding split barrel"/>
    <property type="match status" value="1"/>
</dbReference>
<feature type="region of interest" description="Disordered" evidence="5">
    <location>
        <begin position="15"/>
        <end position="44"/>
    </location>
</feature>
<comment type="cofactor">
    <cofactor evidence="1">
        <name>FMN</name>
        <dbReference type="ChEBI" id="CHEBI:58210"/>
    </cofactor>
</comment>
<evidence type="ECO:0000256" key="5">
    <source>
        <dbReference type="SAM" id="MobiDB-lite"/>
    </source>
</evidence>
<comment type="caution">
    <text evidence="7">The sequence shown here is derived from an EMBL/GenBank/DDBJ whole genome shotgun (WGS) entry which is preliminary data.</text>
</comment>
<organism evidence="7 8">
    <name type="scientific">Drechslerella dactyloides</name>
    <name type="common">Nematode-trapping fungus</name>
    <name type="synonym">Arthrobotrys dactyloides</name>
    <dbReference type="NCBI Taxonomy" id="74499"/>
    <lineage>
        <taxon>Eukaryota</taxon>
        <taxon>Fungi</taxon>
        <taxon>Dikarya</taxon>
        <taxon>Ascomycota</taxon>
        <taxon>Pezizomycotina</taxon>
        <taxon>Orbiliomycetes</taxon>
        <taxon>Orbiliales</taxon>
        <taxon>Orbiliaceae</taxon>
        <taxon>Drechslerella</taxon>
    </lineage>
</organism>
<dbReference type="PANTHER" id="PTHR33798:SF5">
    <property type="entry name" value="FLAVIN REDUCTASE LIKE DOMAIN-CONTAINING PROTEIN"/>
    <property type="match status" value="1"/>
</dbReference>
<evidence type="ECO:0000256" key="4">
    <source>
        <dbReference type="ARBA" id="ARBA00038054"/>
    </source>
</evidence>
<dbReference type="AlphaFoldDB" id="A0AAD6IY88"/>
<dbReference type="Pfam" id="PF01613">
    <property type="entry name" value="Flavin_Reduct"/>
    <property type="match status" value="1"/>
</dbReference>
<sequence length="364" mass="39151">MNYWEDLEWRMTKTVSPDWKPGAGANDDSGKGVKKVEIDPYGPGREPRDNYKLMISAITPRFIGFISTVSKDGKTTNLAPFSYTTMVNSDPPIMVVGISSGMENKKDTLQNILDTGELTINVISEWFLEAANYTAIDAPLGVSEFALSGLTPLPSSKVKPPHVAESAFSIEAKLVSHHPWFSPATGKNTAVTIFAEGVNFHVREDVWVPGSEGTLVDIAKLKPVSRLGGIMYGRTTAGCEIPRAGFKVEKEREEVKQILEKEGLGLAHAIPLDAILLRDGLDLAPQRTTFVEEFLPSVYVKAVGFVQLELPAGDGGVQDGAVGDLAVVVEEPEVPGHDAGEADETPPADHAAEPTKGNVLSQTC</sequence>
<feature type="domain" description="Flavin reductase like" evidence="6">
    <location>
        <begin position="56"/>
        <end position="214"/>
    </location>
</feature>
<evidence type="ECO:0000256" key="3">
    <source>
        <dbReference type="ARBA" id="ARBA00022643"/>
    </source>
</evidence>
<dbReference type="PANTHER" id="PTHR33798">
    <property type="entry name" value="FLAVOPROTEIN OXYGENASE"/>
    <property type="match status" value="1"/>
</dbReference>
<accession>A0AAD6IY88</accession>
<reference evidence="7" key="1">
    <citation type="submission" date="2023-01" db="EMBL/GenBank/DDBJ databases">
        <title>The chitinases involved in constricting ring structure development in the nematode-trapping fungus Drechslerella dactyloides.</title>
        <authorList>
            <person name="Wang R."/>
            <person name="Zhang L."/>
            <person name="Tang P."/>
            <person name="Li S."/>
            <person name="Liang L."/>
        </authorList>
    </citation>
    <scope>NUCLEOTIDE SEQUENCE</scope>
    <source>
        <strain evidence="7">YMF1.00031</strain>
    </source>
</reference>
<gene>
    <name evidence="7" type="ORF">Dda_5411</name>
</gene>
<keyword evidence="8" id="KW-1185">Reference proteome</keyword>
<dbReference type="Proteomes" id="UP001221413">
    <property type="component" value="Unassembled WGS sequence"/>
</dbReference>
<comment type="similarity">
    <text evidence="4">Belongs to the flavoredoxin family.</text>
</comment>
<dbReference type="SMART" id="SM00903">
    <property type="entry name" value="Flavin_Reduct"/>
    <property type="match status" value="1"/>
</dbReference>
<name>A0AAD6IY88_DREDA</name>
<keyword evidence="3" id="KW-0288">FMN</keyword>
<evidence type="ECO:0000313" key="7">
    <source>
        <dbReference type="EMBL" id="KAJ6259770.1"/>
    </source>
</evidence>
<evidence type="ECO:0000256" key="1">
    <source>
        <dbReference type="ARBA" id="ARBA00001917"/>
    </source>
</evidence>
<dbReference type="Gene3D" id="2.30.110.10">
    <property type="entry name" value="Electron Transport, Fmn-binding Protein, Chain A"/>
    <property type="match status" value="1"/>
</dbReference>
<protein>
    <recommendedName>
        <fullName evidence="6">Flavin reductase like domain-containing protein</fullName>
    </recommendedName>
</protein>
<dbReference type="EMBL" id="JAQGDS010000006">
    <property type="protein sequence ID" value="KAJ6259770.1"/>
    <property type="molecule type" value="Genomic_DNA"/>
</dbReference>
<evidence type="ECO:0000313" key="8">
    <source>
        <dbReference type="Proteomes" id="UP001221413"/>
    </source>
</evidence>
<proteinExistence type="inferred from homology"/>
<dbReference type="InterPro" id="IPR002563">
    <property type="entry name" value="Flavin_Rdtase-like_dom"/>
</dbReference>
<feature type="region of interest" description="Disordered" evidence="5">
    <location>
        <begin position="335"/>
        <end position="364"/>
    </location>
</feature>
<evidence type="ECO:0000256" key="2">
    <source>
        <dbReference type="ARBA" id="ARBA00022630"/>
    </source>
</evidence>
<feature type="compositionally biased region" description="Basic and acidic residues" evidence="5">
    <location>
        <begin position="28"/>
        <end position="38"/>
    </location>
</feature>
<keyword evidence="2" id="KW-0285">Flavoprotein</keyword>
<dbReference type="InterPro" id="IPR012349">
    <property type="entry name" value="Split_barrel_FMN-bd"/>
</dbReference>
<evidence type="ECO:0000259" key="6">
    <source>
        <dbReference type="SMART" id="SM00903"/>
    </source>
</evidence>
<dbReference type="GO" id="GO:0010181">
    <property type="term" value="F:FMN binding"/>
    <property type="evidence" value="ECO:0007669"/>
    <property type="project" value="InterPro"/>
</dbReference>